<dbReference type="InterPro" id="IPR001482">
    <property type="entry name" value="T2SS/T4SS_dom"/>
</dbReference>
<dbReference type="InterPro" id="IPR003593">
    <property type="entry name" value="AAA+_ATPase"/>
</dbReference>
<sequence length="415" mass="46300">MIVAEYRVGGYMVRLVKHGDGVFRYEARLLVDEELVNLVKSRLRDILLHIRRGVPVTDVASMILGIPRESSPQVEYVLKMILGYRVLQVLLDDPYVEDISITGPGTIWVRHRLASIDPRVDFIETNLRVESIRELVELQQLIALKCNTYISASRPIVDAQLPIEDGGHRVHLVSPIVAYQHPEIVVRKRPGKPPSIDELVKEKALPLAVAEYFKLLINKRMSLIIAGPPGSGKTTLLRSILYSYIPLEWKVVIIEDTGEIDPPPGSAWARYTTVETGSVRVDLFTLAKAALRSSATRVIVIGETRGSEAQVLVQAMLSGMSGLTTFHGGTPREVVTRLISHPISLTPSQVGMFTAVAFMGFSDNPRRILTRVVELTYDPGRDSVEYSDIWVRERDGLDITLEEILKRSRRIGGAL</sequence>
<accession>B8D4J3</accession>
<dbReference type="Gene3D" id="3.40.50.300">
    <property type="entry name" value="P-loop containing nucleotide triphosphate hydrolases"/>
    <property type="match status" value="1"/>
</dbReference>
<dbReference type="KEGG" id="dka:DKAM_0698"/>
<dbReference type="EMBL" id="CP001140">
    <property type="protein sequence ID" value="ACL11024.1"/>
    <property type="molecule type" value="Genomic_DNA"/>
</dbReference>
<comment type="similarity">
    <text evidence="1">Belongs to the GSP E family.</text>
</comment>
<dbReference type="Proteomes" id="UP000006903">
    <property type="component" value="Chromosome"/>
</dbReference>
<dbReference type="Gene3D" id="3.30.450.380">
    <property type="match status" value="1"/>
</dbReference>
<dbReference type="SUPFAM" id="SSF52540">
    <property type="entry name" value="P-loop containing nucleoside triphosphate hydrolases"/>
    <property type="match status" value="1"/>
</dbReference>
<evidence type="ECO:0000313" key="3">
    <source>
        <dbReference type="EMBL" id="ACL11024.1"/>
    </source>
</evidence>
<evidence type="ECO:0000256" key="1">
    <source>
        <dbReference type="ARBA" id="ARBA00006611"/>
    </source>
</evidence>
<dbReference type="HOGENOM" id="CLU_559757_0_0_2"/>
<dbReference type="InterPro" id="IPR027417">
    <property type="entry name" value="P-loop_NTPase"/>
</dbReference>
<feature type="domain" description="AAA+ ATPase" evidence="2">
    <location>
        <begin position="219"/>
        <end position="380"/>
    </location>
</feature>
<dbReference type="PANTHER" id="PTHR30486:SF6">
    <property type="entry name" value="TYPE IV PILUS RETRACTATION ATPASE PILT"/>
    <property type="match status" value="1"/>
</dbReference>
<protein>
    <submittedName>
        <fullName evidence="3">Flagella-related protein I</fullName>
    </submittedName>
</protein>
<dbReference type="SMART" id="SM00382">
    <property type="entry name" value="AAA"/>
    <property type="match status" value="1"/>
</dbReference>
<evidence type="ECO:0000313" key="4">
    <source>
        <dbReference type="Proteomes" id="UP000006903"/>
    </source>
</evidence>
<dbReference type="PANTHER" id="PTHR30486">
    <property type="entry name" value="TWITCHING MOTILITY PROTEIN PILT"/>
    <property type="match status" value="1"/>
</dbReference>
<organism evidence="3 4">
    <name type="scientific">Desulfurococcus amylolyticus (strain DSM 18924 / JCM 16383 / VKM B-2413 / 1221n)</name>
    <name type="common">Desulfurococcus kamchatkensis</name>
    <dbReference type="NCBI Taxonomy" id="490899"/>
    <lineage>
        <taxon>Archaea</taxon>
        <taxon>Thermoproteota</taxon>
        <taxon>Thermoprotei</taxon>
        <taxon>Desulfurococcales</taxon>
        <taxon>Desulfurococcaceae</taxon>
        <taxon>Desulfurococcus</taxon>
    </lineage>
</organism>
<dbReference type="GO" id="GO:0016887">
    <property type="term" value="F:ATP hydrolysis activity"/>
    <property type="evidence" value="ECO:0007669"/>
    <property type="project" value="InterPro"/>
</dbReference>
<dbReference type="AlphaFoldDB" id="B8D4J3"/>
<dbReference type="eggNOG" id="arCOG01817">
    <property type="taxonomic scope" value="Archaea"/>
</dbReference>
<dbReference type="InterPro" id="IPR050921">
    <property type="entry name" value="T4SS_GSP_E_ATPase"/>
</dbReference>
<keyword evidence="3" id="KW-0969">Cilium</keyword>
<reference evidence="3 4" key="1">
    <citation type="journal article" date="2009" name="J. Bacteriol.">
        <title>Complete genome sequence of the anaerobic, protein-degrading hyperthermophilic crenarchaeon Desulfurococcus kamchatkensis.</title>
        <authorList>
            <person name="Ravin N.V."/>
            <person name="Mardanov A.V."/>
            <person name="Beletsky A.V."/>
            <person name="Kublanov I.V."/>
            <person name="Kolganova T.V."/>
            <person name="Lebedinsky A.V."/>
            <person name="Chernyh N.A."/>
            <person name="Bonch-Osmolovskaya E.A."/>
            <person name="Skryabin K.G."/>
        </authorList>
    </citation>
    <scope>NUCLEOTIDE SEQUENCE [LARGE SCALE GENOMIC DNA]</scope>
    <source>
        <strain evidence="4">DSM 18924 / JCM 16383 / VKM B-2413 / 1221n</strain>
    </source>
</reference>
<keyword evidence="3" id="KW-0282">Flagellum</keyword>
<dbReference type="Pfam" id="PF00437">
    <property type="entry name" value="T2SSE"/>
    <property type="match status" value="1"/>
</dbReference>
<keyword evidence="3" id="KW-0966">Cell projection</keyword>
<gene>
    <name evidence="3" type="ordered locus">DKAM_0698</name>
</gene>
<proteinExistence type="inferred from homology"/>
<dbReference type="STRING" id="490899.DKAM_0698"/>
<name>B8D4J3_DESA1</name>
<evidence type="ECO:0000259" key="2">
    <source>
        <dbReference type="SMART" id="SM00382"/>
    </source>
</evidence>